<dbReference type="InterPro" id="IPR019847">
    <property type="entry name" value="Gliding_motility_assoc_GldN"/>
</dbReference>
<feature type="signal peptide" evidence="1">
    <location>
        <begin position="1"/>
        <end position="20"/>
    </location>
</feature>
<accession>A0ABP8R1K5</accession>
<dbReference type="Pfam" id="PF19841">
    <property type="entry name" value="GldN"/>
    <property type="match status" value="1"/>
</dbReference>
<name>A0ABP8R1K5_9SPHI</name>
<evidence type="ECO:0000313" key="2">
    <source>
        <dbReference type="EMBL" id="GAA4515608.1"/>
    </source>
</evidence>
<gene>
    <name evidence="2" type="primary">gldN</name>
    <name evidence="2" type="ORF">GCM10023173_13630</name>
</gene>
<dbReference type="EMBL" id="BAABGR010000015">
    <property type="protein sequence ID" value="GAA4515608.1"/>
    <property type="molecule type" value="Genomic_DNA"/>
</dbReference>
<proteinExistence type="predicted"/>
<reference evidence="3" key="1">
    <citation type="journal article" date="2019" name="Int. J. Syst. Evol. Microbiol.">
        <title>The Global Catalogue of Microorganisms (GCM) 10K type strain sequencing project: providing services to taxonomists for standard genome sequencing and annotation.</title>
        <authorList>
            <consortium name="The Broad Institute Genomics Platform"/>
            <consortium name="The Broad Institute Genome Sequencing Center for Infectious Disease"/>
            <person name="Wu L."/>
            <person name="Ma J."/>
        </authorList>
    </citation>
    <scope>NUCLEOTIDE SEQUENCE [LARGE SCALE GENOMIC DNA]</scope>
    <source>
        <strain evidence="3">JCM 17858</strain>
    </source>
</reference>
<keyword evidence="1" id="KW-0732">Signal</keyword>
<dbReference type="RefSeq" id="WP_345066536.1">
    <property type="nucleotide sequence ID" value="NZ_BAABGR010000015.1"/>
</dbReference>
<sequence length="334" mass="38086">MKKSLLYVLLGIGLSLSANAQEESLHSDTLKVTEPPRDGYVMKSDIANRKVVPFAPIRQTDVAYSKRIWREIDLRDKMNQVFASPKSRLIDIIVEAIMNGELTAYDPTPTKNDPNGDSFKNVLTKEQVMARLGGDSVLVEEYNENNEVISSRYEKREFSGENVVKFRIKEDWIFDKQRGVFEPRIIGIAPLITPQIPGLSDINTSVTPSNVDPFDPFAVSNTAETTETAEDNIQPAAPVTTSIEVDPTPAFWIYFPEARHVFVNKEVVTRNNDATGLSYDDVFVKRIFSSYIVKQSNPEDLRIKDYIKEDIERLYESERIKKALMDFEQDLWSY</sequence>
<comment type="caution">
    <text evidence="2">The sequence shown here is derived from an EMBL/GenBank/DDBJ whole genome shotgun (WGS) entry which is preliminary data.</text>
</comment>
<feature type="chain" id="PRO_5046887004" evidence="1">
    <location>
        <begin position="21"/>
        <end position="334"/>
    </location>
</feature>
<dbReference type="Proteomes" id="UP001500394">
    <property type="component" value="Unassembled WGS sequence"/>
</dbReference>
<organism evidence="2 3">
    <name type="scientific">Sphingobacterium thermophilum</name>
    <dbReference type="NCBI Taxonomy" id="768534"/>
    <lineage>
        <taxon>Bacteria</taxon>
        <taxon>Pseudomonadati</taxon>
        <taxon>Bacteroidota</taxon>
        <taxon>Sphingobacteriia</taxon>
        <taxon>Sphingobacteriales</taxon>
        <taxon>Sphingobacteriaceae</taxon>
        <taxon>Sphingobacterium</taxon>
    </lineage>
</organism>
<protein>
    <submittedName>
        <fullName evidence="2">Gliding motility protein GldN</fullName>
    </submittedName>
</protein>
<evidence type="ECO:0000256" key="1">
    <source>
        <dbReference type="SAM" id="SignalP"/>
    </source>
</evidence>
<keyword evidence="3" id="KW-1185">Reference proteome</keyword>
<evidence type="ECO:0000313" key="3">
    <source>
        <dbReference type="Proteomes" id="UP001500394"/>
    </source>
</evidence>